<dbReference type="Proteomes" id="UP000278746">
    <property type="component" value="Unassembled WGS sequence"/>
</dbReference>
<dbReference type="CDD" id="cd02440">
    <property type="entry name" value="AdoMet_MTases"/>
    <property type="match status" value="1"/>
</dbReference>
<evidence type="ECO:0000313" key="5">
    <source>
        <dbReference type="Proteomes" id="UP000278746"/>
    </source>
</evidence>
<reference evidence="4 5" key="1">
    <citation type="submission" date="2018-10" db="EMBL/GenBank/DDBJ databases">
        <title>Bacillus Keqinensis sp. nov., a moderately halophilic bacterium isolated from a saline-alkaline lake.</title>
        <authorList>
            <person name="Wang H."/>
        </authorList>
    </citation>
    <scope>NUCLEOTIDE SEQUENCE [LARGE SCALE GENOMIC DNA]</scope>
    <source>
        <strain evidence="4 5">KQ-3</strain>
    </source>
</reference>
<dbReference type="GO" id="GO:0032259">
    <property type="term" value="P:methylation"/>
    <property type="evidence" value="ECO:0007669"/>
    <property type="project" value="UniProtKB-KW"/>
</dbReference>
<dbReference type="SUPFAM" id="SSF53335">
    <property type="entry name" value="S-adenosyl-L-methionine-dependent methyltransferases"/>
    <property type="match status" value="1"/>
</dbReference>
<name>A0A3M7TPP0_9BACI</name>
<dbReference type="Gene3D" id="3.40.50.150">
    <property type="entry name" value="Vaccinia Virus protein VP39"/>
    <property type="match status" value="1"/>
</dbReference>
<keyword evidence="1 4" id="KW-0489">Methyltransferase</keyword>
<sequence>MMEYGSTLFKGTASYYSRCRPLYPASLVRFAVKRFGLDGTGRMLDAGCGPGQLACRFSDWFETITGIDTEEEMIDEASRLSKENRVDNAEWIHSDAETFVKTAPSSFRLVIIAKAFHWMDRRALLDSLYPKVSPGGGVIIIDEAPPKSRPLWKGTVNDVVEEWYGRNRRAGKTTYSHPEVSHEEVIEDSRFTLEVHELPPFQVSWTVDVIIGYLYSTSYGRKAFLGEKAEAFEGHMREALMMIDPSGVFKETITLKLKLAIKKGGTVGRED</sequence>
<dbReference type="InterPro" id="IPR051052">
    <property type="entry name" value="Diverse_substrate_MTase"/>
</dbReference>
<keyword evidence="2 4" id="KW-0808">Transferase</keyword>
<accession>A0A3M7TPP0</accession>
<evidence type="ECO:0000259" key="3">
    <source>
        <dbReference type="Pfam" id="PF13649"/>
    </source>
</evidence>
<dbReference type="GO" id="GO:0008168">
    <property type="term" value="F:methyltransferase activity"/>
    <property type="evidence" value="ECO:0007669"/>
    <property type="project" value="UniProtKB-KW"/>
</dbReference>
<comment type="caution">
    <text evidence="4">The sequence shown here is derived from an EMBL/GenBank/DDBJ whole genome shotgun (WGS) entry which is preliminary data.</text>
</comment>
<evidence type="ECO:0000256" key="2">
    <source>
        <dbReference type="ARBA" id="ARBA00022679"/>
    </source>
</evidence>
<keyword evidence="5" id="KW-1185">Reference proteome</keyword>
<proteinExistence type="predicted"/>
<dbReference type="PANTHER" id="PTHR44942">
    <property type="entry name" value="METHYLTRANSF_11 DOMAIN-CONTAINING PROTEIN"/>
    <property type="match status" value="1"/>
</dbReference>
<dbReference type="EMBL" id="RHIB01000003">
    <property type="protein sequence ID" value="RNA67116.1"/>
    <property type="molecule type" value="Genomic_DNA"/>
</dbReference>
<dbReference type="InterPro" id="IPR041698">
    <property type="entry name" value="Methyltransf_25"/>
</dbReference>
<organism evidence="4 5">
    <name type="scientific">Alteribacter keqinensis</name>
    <dbReference type="NCBI Taxonomy" id="2483800"/>
    <lineage>
        <taxon>Bacteria</taxon>
        <taxon>Bacillati</taxon>
        <taxon>Bacillota</taxon>
        <taxon>Bacilli</taxon>
        <taxon>Bacillales</taxon>
        <taxon>Bacillaceae</taxon>
        <taxon>Alteribacter</taxon>
    </lineage>
</organism>
<dbReference type="Pfam" id="PF13649">
    <property type="entry name" value="Methyltransf_25"/>
    <property type="match status" value="1"/>
</dbReference>
<evidence type="ECO:0000256" key="1">
    <source>
        <dbReference type="ARBA" id="ARBA00022603"/>
    </source>
</evidence>
<gene>
    <name evidence="4" type="ORF">EBO34_18175</name>
</gene>
<dbReference type="InterPro" id="IPR029063">
    <property type="entry name" value="SAM-dependent_MTases_sf"/>
</dbReference>
<protein>
    <submittedName>
        <fullName evidence="4">Class I SAM-dependent methyltransferase</fullName>
    </submittedName>
</protein>
<feature type="domain" description="Methyltransferase" evidence="3">
    <location>
        <begin position="44"/>
        <end position="136"/>
    </location>
</feature>
<evidence type="ECO:0000313" key="4">
    <source>
        <dbReference type="EMBL" id="RNA67116.1"/>
    </source>
</evidence>
<dbReference type="PANTHER" id="PTHR44942:SF4">
    <property type="entry name" value="METHYLTRANSFERASE TYPE 11 DOMAIN-CONTAINING PROTEIN"/>
    <property type="match status" value="1"/>
</dbReference>
<dbReference type="OrthoDB" id="9797252at2"/>
<dbReference type="AlphaFoldDB" id="A0A3M7TPP0"/>